<protein>
    <submittedName>
        <fullName evidence="1">Uncharacterized protein</fullName>
    </submittedName>
</protein>
<dbReference type="PhylomeDB" id="A0A0G4FJX0"/>
<dbReference type="InParanoid" id="A0A0G4FJX0"/>
<dbReference type="EMBL" id="CDMY01000451">
    <property type="protein sequence ID" value="CEM14008.1"/>
    <property type="molecule type" value="Genomic_DNA"/>
</dbReference>
<evidence type="ECO:0000313" key="2">
    <source>
        <dbReference type="Proteomes" id="UP000041254"/>
    </source>
</evidence>
<proteinExistence type="predicted"/>
<accession>A0A0G4FJX0</accession>
<dbReference type="AlphaFoldDB" id="A0A0G4FJX0"/>
<sequence length="330" mass="35923">MSFLCVYSCLQEVLVARGCRQSLKQLHVRFGSFYRIDRHTFPVLLALDRLVGACCRQDAPLTFESPDAIFDLAIFYHTEFPTDPSPSFKTMIQQLAQQATSVEYLFTQDGLADPHTDPSQPAIDIASSLSFDEAVWVEVRDALGFHPPANTPSPRPTIITHLKPFPKASQLVVASGLGGAVGELLAAKMPKEVRGVDVERGLGGEEKVGVLTALGREREVDTVVMGEVGVDQLVGAADSLPTIKRLQFNITLPDDVEDTGSFVRTRLSSVIPHIRGLQGVTLRVQKTTAEQHDSITASLPVGVNIGAFCVSIRNVHRGRDFTSIHLVLNA</sequence>
<gene>
    <name evidence="1" type="ORF">Vbra_15621</name>
</gene>
<organism evidence="1 2">
    <name type="scientific">Vitrella brassicaformis (strain CCMP3155)</name>
    <dbReference type="NCBI Taxonomy" id="1169540"/>
    <lineage>
        <taxon>Eukaryota</taxon>
        <taxon>Sar</taxon>
        <taxon>Alveolata</taxon>
        <taxon>Colpodellida</taxon>
        <taxon>Vitrellaceae</taxon>
        <taxon>Vitrella</taxon>
    </lineage>
</organism>
<dbReference type="Proteomes" id="UP000041254">
    <property type="component" value="Unassembled WGS sequence"/>
</dbReference>
<evidence type="ECO:0000313" key="1">
    <source>
        <dbReference type="EMBL" id="CEM14008.1"/>
    </source>
</evidence>
<keyword evidence="2" id="KW-1185">Reference proteome</keyword>
<reference evidence="1 2" key="1">
    <citation type="submission" date="2014-11" db="EMBL/GenBank/DDBJ databases">
        <authorList>
            <person name="Zhu J."/>
            <person name="Qi W."/>
            <person name="Song R."/>
        </authorList>
    </citation>
    <scope>NUCLEOTIDE SEQUENCE [LARGE SCALE GENOMIC DNA]</scope>
</reference>
<name>A0A0G4FJX0_VITBC</name>
<dbReference type="VEuPathDB" id="CryptoDB:Vbra_15621"/>